<dbReference type="NCBIfam" id="NF033788">
    <property type="entry name" value="HTH_metalloreg"/>
    <property type="match status" value="1"/>
</dbReference>
<keyword evidence="7" id="KW-1185">Reference proteome</keyword>
<dbReference type="GO" id="GO:0003700">
    <property type="term" value="F:DNA-binding transcription factor activity"/>
    <property type="evidence" value="ECO:0007669"/>
    <property type="project" value="InterPro"/>
</dbReference>
<dbReference type="OrthoDB" id="3628603at2"/>
<evidence type="ECO:0000313" key="7">
    <source>
        <dbReference type="Proteomes" id="UP000199019"/>
    </source>
</evidence>
<dbReference type="EMBL" id="FOHB01000005">
    <property type="protein sequence ID" value="SES33672.1"/>
    <property type="molecule type" value="Genomic_DNA"/>
</dbReference>
<evidence type="ECO:0000256" key="4">
    <source>
        <dbReference type="SAM" id="MobiDB-lite"/>
    </source>
</evidence>
<keyword evidence="3" id="KW-0804">Transcription</keyword>
<dbReference type="PRINTS" id="PR00778">
    <property type="entry name" value="HTHARSR"/>
</dbReference>
<evidence type="ECO:0000256" key="1">
    <source>
        <dbReference type="ARBA" id="ARBA00023015"/>
    </source>
</evidence>
<dbReference type="PROSITE" id="PS50987">
    <property type="entry name" value="HTH_ARSR_2"/>
    <property type="match status" value="1"/>
</dbReference>
<feature type="domain" description="HTH arsR-type" evidence="5">
    <location>
        <begin position="44"/>
        <end position="134"/>
    </location>
</feature>
<gene>
    <name evidence="6" type="ORF">SAMN05216199_2938</name>
</gene>
<name>A0A1H9WIA1_9MICO</name>
<evidence type="ECO:0000256" key="2">
    <source>
        <dbReference type="ARBA" id="ARBA00023125"/>
    </source>
</evidence>
<dbReference type="SMART" id="SM00418">
    <property type="entry name" value="HTH_ARSR"/>
    <property type="match status" value="1"/>
</dbReference>
<feature type="compositionally biased region" description="Low complexity" evidence="4">
    <location>
        <begin position="12"/>
        <end position="28"/>
    </location>
</feature>
<dbReference type="PANTHER" id="PTHR33154:SF18">
    <property type="entry name" value="ARSENICAL RESISTANCE OPERON REPRESSOR"/>
    <property type="match status" value="1"/>
</dbReference>
<dbReference type="Proteomes" id="UP000199019">
    <property type="component" value="Unassembled WGS sequence"/>
</dbReference>
<sequence length="134" mass="13782">MAATTITTAPRAVTATASATESAAGSTAEPTPGSACGGAAARPIARGEAERRATLLKAVADPARLQLLSIVKGSERGEACVCDMADGVGLTQPTVSHHLKILVEAGLLEREKRGTWAWFALVPERLSEVAGFLD</sequence>
<keyword evidence="2" id="KW-0238">DNA-binding</keyword>
<dbReference type="PROSITE" id="PS00846">
    <property type="entry name" value="HTH_ARSR_1"/>
    <property type="match status" value="1"/>
</dbReference>
<dbReference type="InterPro" id="IPR036388">
    <property type="entry name" value="WH-like_DNA-bd_sf"/>
</dbReference>
<dbReference type="AlphaFoldDB" id="A0A1H9WIA1"/>
<dbReference type="InterPro" id="IPR001845">
    <property type="entry name" value="HTH_ArsR_DNA-bd_dom"/>
</dbReference>
<evidence type="ECO:0000259" key="5">
    <source>
        <dbReference type="PROSITE" id="PS50987"/>
    </source>
</evidence>
<keyword evidence="1" id="KW-0805">Transcription regulation</keyword>
<accession>A0A1H9WIA1</accession>
<dbReference type="InterPro" id="IPR051081">
    <property type="entry name" value="HTH_MetalResp_TranReg"/>
</dbReference>
<feature type="region of interest" description="Disordered" evidence="4">
    <location>
        <begin position="1"/>
        <end position="42"/>
    </location>
</feature>
<organism evidence="6 7">
    <name type="scientific">Pedococcus cremeus</name>
    <dbReference type="NCBI Taxonomy" id="587636"/>
    <lineage>
        <taxon>Bacteria</taxon>
        <taxon>Bacillati</taxon>
        <taxon>Actinomycetota</taxon>
        <taxon>Actinomycetes</taxon>
        <taxon>Micrococcales</taxon>
        <taxon>Intrasporangiaceae</taxon>
        <taxon>Pedococcus</taxon>
    </lineage>
</organism>
<dbReference type="Pfam" id="PF01022">
    <property type="entry name" value="HTH_5"/>
    <property type="match status" value="1"/>
</dbReference>
<dbReference type="InterPro" id="IPR018334">
    <property type="entry name" value="ArsR_HTH"/>
</dbReference>
<dbReference type="SUPFAM" id="SSF46785">
    <property type="entry name" value="Winged helix' DNA-binding domain"/>
    <property type="match status" value="1"/>
</dbReference>
<proteinExistence type="predicted"/>
<dbReference type="PANTHER" id="PTHR33154">
    <property type="entry name" value="TRANSCRIPTIONAL REGULATOR, ARSR FAMILY"/>
    <property type="match status" value="1"/>
</dbReference>
<dbReference type="InterPro" id="IPR036390">
    <property type="entry name" value="WH_DNA-bd_sf"/>
</dbReference>
<dbReference type="InterPro" id="IPR011991">
    <property type="entry name" value="ArsR-like_HTH"/>
</dbReference>
<protein>
    <submittedName>
        <fullName evidence="6">Transcriptional regulator, ArsR family</fullName>
    </submittedName>
</protein>
<evidence type="ECO:0000256" key="3">
    <source>
        <dbReference type="ARBA" id="ARBA00023163"/>
    </source>
</evidence>
<dbReference type="RefSeq" id="WP_091759518.1">
    <property type="nucleotide sequence ID" value="NZ_FOHB01000005.1"/>
</dbReference>
<dbReference type="STRING" id="587636.SAMN05216199_2938"/>
<dbReference type="GO" id="GO:0003677">
    <property type="term" value="F:DNA binding"/>
    <property type="evidence" value="ECO:0007669"/>
    <property type="project" value="UniProtKB-KW"/>
</dbReference>
<dbReference type="Gene3D" id="1.10.10.10">
    <property type="entry name" value="Winged helix-like DNA-binding domain superfamily/Winged helix DNA-binding domain"/>
    <property type="match status" value="1"/>
</dbReference>
<reference evidence="7" key="1">
    <citation type="submission" date="2016-10" db="EMBL/GenBank/DDBJ databases">
        <authorList>
            <person name="Varghese N."/>
            <person name="Submissions S."/>
        </authorList>
    </citation>
    <scope>NUCLEOTIDE SEQUENCE [LARGE SCALE GENOMIC DNA]</scope>
    <source>
        <strain evidence="7">CGMCC 1.6963</strain>
    </source>
</reference>
<evidence type="ECO:0000313" key="6">
    <source>
        <dbReference type="EMBL" id="SES33672.1"/>
    </source>
</evidence>
<dbReference type="CDD" id="cd00090">
    <property type="entry name" value="HTH_ARSR"/>
    <property type="match status" value="1"/>
</dbReference>